<dbReference type="Proteomes" id="UP000831787">
    <property type="component" value="Chromosome"/>
</dbReference>
<protein>
    <recommendedName>
        <fullName evidence="5">Coupling factor for flagellin transcription and translation</fullName>
    </recommendedName>
</protein>
<name>A0ABY4EEY4_9BACI</name>
<sequence>MTLFLIILNFIIDGILILAVMTLMARIKKTEELEQKQKQTAREIEELFSSYLLEIKEENKRLSDRLASSGNDVERENVNKKKEIQKKEQTYSHEAGQVQSYQPPAPKEEESAYQPSLHSKVYQLKEQGLNNEEIARKLNKGKTEIDLLIKFQQEN</sequence>
<dbReference type="RefSeq" id="WP_244708390.1">
    <property type="nucleotide sequence ID" value="NZ_CP095073.1"/>
</dbReference>
<feature type="compositionally biased region" description="Basic and acidic residues" evidence="1">
    <location>
        <begin position="72"/>
        <end position="91"/>
    </location>
</feature>
<evidence type="ECO:0008006" key="5">
    <source>
        <dbReference type="Google" id="ProtNLM"/>
    </source>
</evidence>
<evidence type="ECO:0000313" key="3">
    <source>
        <dbReference type="EMBL" id="UOQ43030.1"/>
    </source>
</evidence>
<organism evidence="3 4">
    <name type="scientific">Halobacillus salinarum</name>
    <dbReference type="NCBI Taxonomy" id="2932257"/>
    <lineage>
        <taxon>Bacteria</taxon>
        <taxon>Bacillati</taxon>
        <taxon>Bacillota</taxon>
        <taxon>Bacilli</taxon>
        <taxon>Bacillales</taxon>
        <taxon>Bacillaceae</taxon>
        <taxon>Halobacillus</taxon>
    </lineage>
</organism>
<keyword evidence="4" id="KW-1185">Reference proteome</keyword>
<evidence type="ECO:0000313" key="4">
    <source>
        <dbReference type="Proteomes" id="UP000831787"/>
    </source>
</evidence>
<gene>
    <name evidence="3" type="ORF">MUN89_13855</name>
</gene>
<keyword evidence="2" id="KW-0472">Membrane</keyword>
<feature type="transmembrane region" description="Helical" evidence="2">
    <location>
        <begin position="6"/>
        <end position="27"/>
    </location>
</feature>
<evidence type="ECO:0000256" key="2">
    <source>
        <dbReference type="SAM" id="Phobius"/>
    </source>
</evidence>
<keyword evidence="2" id="KW-1133">Transmembrane helix</keyword>
<keyword evidence="2" id="KW-0812">Transmembrane</keyword>
<reference evidence="3 4" key="1">
    <citation type="submission" date="2022-04" db="EMBL/GenBank/DDBJ databases">
        <title>Halobacillus sp. isolated from saltern.</title>
        <authorList>
            <person name="Won M."/>
            <person name="Lee C.-M."/>
            <person name="Woen H.-Y."/>
            <person name="Kwon S.-W."/>
        </authorList>
    </citation>
    <scope>NUCLEOTIDE SEQUENCE [LARGE SCALE GENOMIC DNA]</scope>
    <source>
        <strain evidence="3 4">SSBR10-3</strain>
    </source>
</reference>
<dbReference type="EMBL" id="CP095073">
    <property type="protein sequence ID" value="UOQ43030.1"/>
    <property type="molecule type" value="Genomic_DNA"/>
</dbReference>
<feature type="region of interest" description="Disordered" evidence="1">
    <location>
        <begin position="64"/>
        <end position="119"/>
    </location>
</feature>
<accession>A0ABY4EEY4</accession>
<proteinExistence type="predicted"/>
<evidence type="ECO:0000256" key="1">
    <source>
        <dbReference type="SAM" id="MobiDB-lite"/>
    </source>
</evidence>